<organism evidence="2 3">
    <name type="scientific">Copranaerobaculum intestinale</name>
    <dbReference type="NCBI Taxonomy" id="2692629"/>
    <lineage>
        <taxon>Bacteria</taxon>
        <taxon>Bacillati</taxon>
        <taxon>Bacillota</taxon>
        <taxon>Erysipelotrichia</taxon>
        <taxon>Erysipelotrichales</taxon>
        <taxon>Erysipelotrichaceae</taxon>
        <taxon>Copranaerobaculum</taxon>
    </lineage>
</organism>
<name>A0A6N8UBE7_9FIRM</name>
<comment type="caution">
    <text evidence="2">The sequence shown here is derived from an EMBL/GenBank/DDBJ whole genome shotgun (WGS) entry which is preliminary data.</text>
</comment>
<evidence type="ECO:0000313" key="2">
    <source>
        <dbReference type="EMBL" id="MXQ73869.1"/>
    </source>
</evidence>
<keyword evidence="3" id="KW-1185">Reference proteome</keyword>
<dbReference type="PANTHER" id="PTHR11851">
    <property type="entry name" value="METALLOPROTEASE"/>
    <property type="match status" value="1"/>
</dbReference>
<dbReference type="SUPFAM" id="SSF63411">
    <property type="entry name" value="LuxS/MPP-like metallohydrolase"/>
    <property type="match status" value="2"/>
</dbReference>
<proteinExistence type="predicted"/>
<dbReference type="PANTHER" id="PTHR11851:SF186">
    <property type="entry name" value="INACTIVE METALLOPROTEASE YMFF-RELATED"/>
    <property type="match status" value="1"/>
</dbReference>
<gene>
    <name evidence="2" type="ORF">GSF08_07940</name>
</gene>
<dbReference type="InterPro" id="IPR011249">
    <property type="entry name" value="Metalloenz_LuxS/M16"/>
</dbReference>
<accession>A0A6N8UBE7</accession>
<dbReference type="AlphaFoldDB" id="A0A6N8UBE7"/>
<dbReference type="NCBIfam" id="NF047422">
    <property type="entry name" value="YfmF_fam"/>
    <property type="match status" value="1"/>
</dbReference>
<dbReference type="InterPro" id="IPR007863">
    <property type="entry name" value="Peptidase_M16_C"/>
</dbReference>
<dbReference type="GO" id="GO:0046872">
    <property type="term" value="F:metal ion binding"/>
    <property type="evidence" value="ECO:0007669"/>
    <property type="project" value="InterPro"/>
</dbReference>
<protein>
    <submittedName>
        <fullName evidence="2">Insulinase family protein</fullName>
    </submittedName>
</protein>
<dbReference type="Gene3D" id="3.30.830.10">
    <property type="entry name" value="Metalloenzyme, LuxS/M16 peptidase-like"/>
    <property type="match status" value="2"/>
</dbReference>
<reference evidence="2 3" key="2">
    <citation type="submission" date="2020-01" db="EMBL/GenBank/DDBJ databases">
        <title>Clostridiaceae sp. nov. isolated from the gut of human by culturomics.</title>
        <authorList>
            <person name="Chang Y."/>
        </authorList>
    </citation>
    <scope>NUCLEOTIDE SEQUENCE [LARGE SCALE GENOMIC DNA]</scope>
    <source>
        <strain evidence="2 3">DONG20-135</strain>
    </source>
</reference>
<sequence length="422" mass="48312">MNMDEGVQIRLLKTDKFKDIGCSIRFLNPLTAKEATARSLLALMLCDRCEKYDTKQKMADIADELYGITLNAQTMGYGKAQVLEIRSKIINPRYVQDDQLLKTWLDFLHEVIFHPKKQQGKLDQELFQEAKEILQFKMDRSKDEPSQWSVMRCLQLAGEGTALGISALGDPALLANMQISDVSDVYEAMIQTAPIEIIVCGDFDEAQMRNAIKSAFPFAFRKPSELVHYAAQISKREGIIEEYRDISQTSVMMLWFTHTEITDQDYWKLKVANAMLGQYSPSLLFQEVREKNSLCYSIFSNLISFDGALGIMTGIEKENLEKTLDLIHIQMDRMKNGEFDEELLTTSKMLLINSLRSTKDDMGSLFSLAYQNALLKQQSEIEDLVKIIQNTTKEDVVRVMKKCTHALTYVLTKEDDHEENNK</sequence>
<evidence type="ECO:0000313" key="3">
    <source>
        <dbReference type="Proteomes" id="UP000434036"/>
    </source>
</evidence>
<dbReference type="Proteomes" id="UP000434036">
    <property type="component" value="Unassembled WGS sequence"/>
</dbReference>
<reference evidence="2 3" key="1">
    <citation type="submission" date="2019-12" db="EMBL/GenBank/DDBJ databases">
        <authorList>
            <person name="Yang R."/>
        </authorList>
    </citation>
    <scope>NUCLEOTIDE SEQUENCE [LARGE SCALE GENOMIC DNA]</scope>
    <source>
        <strain evidence="2 3">DONG20-135</strain>
    </source>
</reference>
<evidence type="ECO:0000259" key="1">
    <source>
        <dbReference type="Pfam" id="PF05193"/>
    </source>
</evidence>
<feature type="domain" description="Peptidase M16 C-terminal" evidence="1">
    <location>
        <begin position="179"/>
        <end position="349"/>
    </location>
</feature>
<dbReference type="RefSeq" id="WP_160625272.1">
    <property type="nucleotide sequence ID" value="NZ_WUUQ01000002.1"/>
</dbReference>
<dbReference type="InterPro" id="IPR050361">
    <property type="entry name" value="MPP/UQCRC_Complex"/>
</dbReference>
<dbReference type="Pfam" id="PF05193">
    <property type="entry name" value="Peptidase_M16_C"/>
    <property type="match status" value="1"/>
</dbReference>
<dbReference type="EMBL" id="WUUQ01000002">
    <property type="protein sequence ID" value="MXQ73869.1"/>
    <property type="molecule type" value="Genomic_DNA"/>
</dbReference>